<name>A0A382ZA10_9ZZZZ</name>
<proteinExistence type="predicted"/>
<dbReference type="Gene3D" id="2.60.120.330">
    <property type="entry name" value="B-lactam Antibiotic, Isopenicillin N Synthase, Chain"/>
    <property type="match status" value="1"/>
</dbReference>
<dbReference type="InterPro" id="IPR007803">
    <property type="entry name" value="Asp/Arg/Pro-Hydrxlase"/>
</dbReference>
<dbReference type="SUPFAM" id="SSF51197">
    <property type="entry name" value="Clavaminate synthase-like"/>
    <property type="match status" value="1"/>
</dbReference>
<dbReference type="AlphaFoldDB" id="A0A382ZA10"/>
<protein>
    <recommendedName>
        <fullName evidence="1">Aspartyl/asparaginy/proline hydroxylase domain-containing protein</fullName>
    </recommendedName>
</protein>
<accession>A0A382ZA10</accession>
<sequence>MDIKEAQRYLGEVDVQALGEAILAQQPQAWTEQLIRQQTYEVHRDTESIVLLFCDESWPEGEIHREAGWDRLAAVAMPVIDYIIDNYYSPGGTLLRAMAAKLKAGGRISPHVDSLQSFHMGHRIHVPITTSAAVRFMIEGKPYKFEVGKAYELNNQKTHSVMNMSKEDRISFIFDYVPPDLNENA</sequence>
<evidence type="ECO:0000313" key="2">
    <source>
        <dbReference type="EMBL" id="SVD92331.1"/>
    </source>
</evidence>
<feature type="domain" description="Aspartyl/asparaginy/proline hydroxylase" evidence="1">
    <location>
        <begin position="58"/>
        <end position="177"/>
    </location>
</feature>
<evidence type="ECO:0000259" key="1">
    <source>
        <dbReference type="Pfam" id="PF05118"/>
    </source>
</evidence>
<reference evidence="2" key="1">
    <citation type="submission" date="2018-05" db="EMBL/GenBank/DDBJ databases">
        <authorList>
            <person name="Lanie J.A."/>
            <person name="Ng W.-L."/>
            <person name="Kazmierczak K.M."/>
            <person name="Andrzejewski T.M."/>
            <person name="Davidsen T.M."/>
            <person name="Wayne K.J."/>
            <person name="Tettelin H."/>
            <person name="Glass J.I."/>
            <person name="Rusch D."/>
            <person name="Podicherti R."/>
            <person name="Tsui H.-C.T."/>
            <person name="Winkler M.E."/>
        </authorList>
    </citation>
    <scope>NUCLEOTIDE SEQUENCE</scope>
</reference>
<dbReference type="Pfam" id="PF05118">
    <property type="entry name" value="Asp_Arg_Hydrox"/>
    <property type="match status" value="1"/>
</dbReference>
<dbReference type="EMBL" id="UINC01182233">
    <property type="protein sequence ID" value="SVD92331.1"/>
    <property type="molecule type" value="Genomic_DNA"/>
</dbReference>
<dbReference type="InterPro" id="IPR027443">
    <property type="entry name" value="IPNS-like_sf"/>
</dbReference>
<gene>
    <name evidence="2" type="ORF">METZ01_LOCUS445185</name>
</gene>
<organism evidence="2">
    <name type="scientific">marine metagenome</name>
    <dbReference type="NCBI Taxonomy" id="408172"/>
    <lineage>
        <taxon>unclassified sequences</taxon>
        <taxon>metagenomes</taxon>
        <taxon>ecological metagenomes</taxon>
    </lineage>
</organism>